<dbReference type="CDD" id="cd19925">
    <property type="entry name" value="REC_citrate_TCS"/>
    <property type="match status" value="1"/>
</dbReference>
<dbReference type="Gene3D" id="1.10.10.10">
    <property type="entry name" value="Winged helix-like DNA-binding domain superfamily/Winged helix DNA-binding domain"/>
    <property type="match status" value="1"/>
</dbReference>
<dbReference type="InterPro" id="IPR001789">
    <property type="entry name" value="Sig_transdc_resp-reg_receiver"/>
</dbReference>
<dbReference type="SUPFAM" id="SSF52172">
    <property type="entry name" value="CheY-like"/>
    <property type="match status" value="1"/>
</dbReference>
<evidence type="ECO:0000313" key="11">
    <source>
        <dbReference type="EMBL" id="MFB9761567.1"/>
    </source>
</evidence>
<keyword evidence="5" id="KW-0805">Transcription regulation</keyword>
<dbReference type="PANTHER" id="PTHR45526:SF1">
    <property type="entry name" value="TRANSCRIPTIONAL REGULATORY PROTEIN DCUR-RELATED"/>
    <property type="match status" value="1"/>
</dbReference>
<dbReference type="Gene3D" id="3.40.50.2300">
    <property type="match status" value="1"/>
</dbReference>
<keyword evidence="2" id="KW-0963">Cytoplasm</keyword>
<comment type="subcellular location">
    <subcellularLocation>
        <location evidence="1">Cytoplasm</location>
    </subcellularLocation>
</comment>
<dbReference type="Proteomes" id="UP001589609">
    <property type="component" value="Unassembled WGS sequence"/>
</dbReference>
<dbReference type="PROSITE" id="PS50110">
    <property type="entry name" value="RESPONSE_REGULATORY"/>
    <property type="match status" value="1"/>
</dbReference>
<name>A0ABV5WLW4_9BACI</name>
<evidence type="ECO:0000256" key="3">
    <source>
        <dbReference type="ARBA" id="ARBA00022553"/>
    </source>
</evidence>
<sequence length="231" mass="26162">MQENIRVMIVDDDPMVMEVNKQFVEATGGFEIVGAAQSGIEALAMIAAKQPHLVILDHFLPDLNGMDVLVELRKQNQPVDVILVTAARDSETVQSVFRYGAIDYIVKPFRFDRFKSALDNYKALRLKLAKNELNQEEIDYLASTKVKPQQRELQLSEELLPKGLNAVTMKQILLFLLNQKKALSAEEVAEGVGLARVTARRYLDYLEKTKKIKLEVQYGTIGRPINRYSPL</sequence>
<dbReference type="InterPro" id="IPR011006">
    <property type="entry name" value="CheY-like_superfamily"/>
</dbReference>
<evidence type="ECO:0000256" key="8">
    <source>
        <dbReference type="ARBA" id="ARBA00023163"/>
    </source>
</evidence>
<dbReference type="InterPro" id="IPR036390">
    <property type="entry name" value="WH_DNA-bd_sf"/>
</dbReference>
<dbReference type="RefSeq" id="WP_379951723.1">
    <property type="nucleotide sequence ID" value="NZ_JBHMAF010000194.1"/>
</dbReference>
<organism evidence="11 12">
    <name type="scientific">Ectobacillus funiculus</name>
    <dbReference type="NCBI Taxonomy" id="137993"/>
    <lineage>
        <taxon>Bacteria</taxon>
        <taxon>Bacillati</taxon>
        <taxon>Bacillota</taxon>
        <taxon>Bacilli</taxon>
        <taxon>Bacillales</taxon>
        <taxon>Bacillaceae</taxon>
        <taxon>Ectobacillus</taxon>
    </lineage>
</organism>
<dbReference type="PANTHER" id="PTHR45526">
    <property type="entry name" value="TRANSCRIPTIONAL REGULATORY PROTEIN DPIA"/>
    <property type="match status" value="1"/>
</dbReference>
<dbReference type="InterPro" id="IPR036388">
    <property type="entry name" value="WH-like_DNA-bd_sf"/>
</dbReference>
<evidence type="ECO:0000256" key="9">
    <source>
        <dbReference type="PROSITE-ProRule" id="PRU00169"/>
    </source>
</evidence>
<evidence type="ECO:0000256" key="4">
    <source>
        <dbReference type="ARBA" id="ARBA00023012"/>
    </source>
</evidence>
<keyword evidence="12" id="KW-1185">Reference proteome</keyword>
<evidence type="ECO:0000256" key="2">
    <source>
        <dbReference type="ARBA" id="ARBA00022490"/>
    </source>
</evidence>
<keyword evidence="4" id="KW-0902">Two-component regulatory system</keyword>
<reference evidence="11 12" key="1">
    <citation type="submission" date="2024-09" db="EMBL/GenBank/DDBJ databases">
        <authorList>
            <person name="Sun Q."/>
            <person name="Mori K."/>
        </authorList>
    </citation>
    <scope>NUCLEOTIDE SEQUENCE [LARGE SCALE GENOMIC DNA]</scope>
    <source>
        <strain evidence="11 12">JCM 11201</strain>
    </source>
</reference>
<dbReference type="InterPro" id="IPR048714">
    <property type="entry name" value="DpiA-like_HTH"/>
</dbReference>
<dbReference type="SMART" id="SM00448">
    <property type="entry name" value="REC"/>
    <property type="match status" value="1"/>
</dbReference>
<evidence type="ECO:0000256" key="5">
    <source>
        <dbReference type="ARBA" id="ARBA00023015"/>
    </source>
</evidence>
<proteinExistence type="predicted"/>
<keyword evidence="3 9" id="KW-0597">Phosphoprotein</keyword>
<dbReference type="PIRSF" id="PIRSF006171">
    <property type="entry name" value="RR_citrat_malat"/>
    <property type="match status" value="1"/>
</dbReference>
<keyword evidence="8" id="KW-0804">Transcription</keyword>
<gene>
    <name evidence="11" type="ORF">ACFFMS_25330</name>
</gene>
<dbReference type="EMBL" id="JBHMAF010000194">
    <property type="protein sequence ID" value="MFB9761567.1"/>
    <property type="molecule type" value="Genomic_DNA"/>
</dbReference>
<dbReference type="Pfam" id="PF20714">
    <property type="entry name" value="HTH_64"/>
    <property type="match status" value="1"/>
</dbReference>
<evidence type="ECO:0000256" key="1">
    <source>
        <dbReference type="ARBA" id="ARBA00004496"/>
    </source>
</evidence>
<evidence type="ECO:0000259" key="10">
    <source>
        <dbReference type="PROSITE" id="PS50110"/>
    </source>
</evidence>
<feature type="modified residue" description="4-aspartylphosphate" evidence="9">
    <location>
        <position position="57"/>
    </location>
</feature>
<feature type="domain" description="Response regulatory" evidence="10">
    <location>
        <begin position="6"/>
        <end position="122"/>
    </location>
</feature>
<dbReference type="InterPro" id="IPR051271">
    <property type="entry name" value="2C-system_Tx_regulators"/>
</dbReference>
<dbReference type="SUPFAM" id="SSF46785">
    <property type="entry name" value="Winged helix' DNA-binding domain"/>
    <property type="match status" value="1"/>
</dbReference>
<dbReference type="Pfam" id="PF00072">
    <property type="entry name" value="Response_reg"/>
    <property type="match status" value="1"/>
</dbReference>
<comment type="caution">
    <text evidence="11">The sequence shown here is derived from an EMBL/GenBank/DDBJ whole genome shotgun (WGS) entry which is preliminary data.</text>
</comment>
<accession>A0ABV5WLW4</accession>
<keyword evidence="6" id="KW-0238">DNA-binding</keyword>
<evidence type="ECO:0000256" key="6">
    <source>
        <dbReference type="ARBA" id="ARBA00023125"/>
    </source>
</evidence>
<evidence type="ECO:0000256" key="7">
    <source>
        <dbReference type="ARBA" id="ARBA00023159"/>
    </source>
</evidence>
<dbReference type="InterPro" id="IPR024187">
    <property type="entry name" value="Sig_transdc_resp-reg_cit/mal"/>
</dbReference>
<evidence type="ECO:0000313" key="12">
    <source>
        <dbReference type="Proteomes" id="UP001589609"/>
    </source>
</evidence>
<protein>
    <submittedName>
        <fullName evidence="11">Response regulator</fullName>
    </submittedName>
</protein>
<keyword evidence="7" id="KW-0010">Activator</keyword>